<evidence type="ECO:0000313" key="11">
    <source>
        <dbReference type="EMBL" id="BCD70906.1"/>
    </source>
</evidence>
<feature type="domain" description="PurM-like C-terminal" evidence="9">
    <location>
        <begin position="174"/>
        <end position="324"/>
    </location>
</feature>
<evidence type="ECO:0000256" key="5">
    <source>
        <dbReference type="ARBA" id="ARBA00022755"/>
    </source>
</evidence>
<dbReference type="GO" id="GO:0004642">
    <property type="term" value="F:phosphoribosylformylglycinamidine synthase activity"/>
    <property type="evidence" value="ECO:0007669"/>
    <property type="project" value="InterPro"/>
</dbReference>
<feature type="domain" description="PurM-like N-terminal" evidence="8">
    <location>
        <begin position="55"/>
        <end position="163"/>
    </location>
</feature>
<name>A0A6J4CZI3_9HELI</name>
<dbReference type="EMBL" id="AP019774">
    <property type="protein sequence ID" value="BCD70906.1"/>
    <property type="molecule type" value="Genomic_DNA"/>
</dbReference>
<evidence type="ECO:0000313" key="12">
    <source>
        <dbReference type="Proteomes" id="UP000317935"/>
    </source>
</evidence>
<dbReference type="InterPro" id="IPR016188">
    <property type="entry name" value="PurM-like_N"/>
</dbReference>
<dbReference type="GO" id="GO:0046872">
    <property type="term" value="F:metal ion binding"/>
    <property type="evidence" value="ECO:0007669"/>
    <property type="project" value="UniProtKB-KW"/>
</dbReference>
<keyword evidence="7" id="KW-0460">Magnesium</keyword>
<reference evidence="11 12" key="1">
    <citation type="submission" date="2019-06" db="EMBL/GenBank/DDBJ databases">
        <title>Complete genome sequence of Helicobacter suis SNTW101c.</title>
        <authorList>
            <person name="Rimbara E."/>
            <person name="Suzuki M."/>
            <person name="Matsui H."/>
            <person name="Nakamura M."/>
            <person name="Mori S."/>
            <person name="Shibayama K."/>
        </authorList>
    </citation>
    <scope>NUCLEOTIDE SEQUENCE [LARGE SCALE GENOMIC DNA]</scope>
    <source>
        <strain evidence="11 12">SNTW101c</strain>
    </source>
</reference>
<keyword evidence="2" id="KW-0436">Ligase</keyword>
<dbReference type="Gene3D" id="3.30.1330.10">
    <property type="entry name" value="PurM-like, N-terminal domain"/>
    <property type="match status" value="2"/>
</dbReference>
<accession>A0A6J4CZI3</accession>
<dbReference type="OrthoDB" id="9804441at2"/>
<evidence type="ECO:0000256" key="4">
    <source>
        <dbReference type="ARBA" id="ARBA00022741"/>
    </source>
</evidence>
<keyword evidence="6" id="KW-0067">ATP-binding</keyword>
<evidence type="ECO:0000259" key="10">
    <source>
        <dbReference type="Pfam" id="PF18072"/>
    </source>
</evidence>
<protein>
    <submittedName>
        <fullName evidence="11">Phosphoribosylformylglycinamidine synthase subunit PurL</fullName>
    </submittedName>
</protein>
<feature type="domain" description="Phosphoribosylformylglycinamidine synthase linker" evidence="10">
    <location>
        <begin position="5"/>
        <end position="40"/>
    </location>
</feature>
<evidence type="ECO:0000259" key="9">
    <source>
        <dbReference type="Pfam" id="PF02769"/>
    </source>
</evidence>
<keyword evidence="5" id="KW-0658">Purine biosynthesis</keyword>
<dbReference type="Pfam" id="PF00586">
    <property type="entry name" value="AIRS"/>
    <property type="match status" value="2"/>
</dbReference>
<dbReference type="Gene3D" id="3.90.650.10">
    <property type="entry name" value="PurM-like C-terminal domain"/>
    <property type="match status" value="1"/>
</dbReference>
<dbReference type="AlphaFoldDB" id="A0A6J4CZI3"/>
<evidence type="ECO:0000256" key="2">
    <source>
        <dbReference type="ARBA" id="ARBA00022598"/>
    </source>
</evidence>
<evidence type="ECO:0000256" key="7">
    <source>
        <dbReference type="ARBA" id="ARBA00022842"/>
    </source>
</evidence>
<dbReference type="SUPFAM" id="SSF56042">
    <property type="entry name" value="PurM C-terminal domain-like"/>
    <property type="match status" value="1"/>
</dbReference>
<dbReference type="GO" id="GO:0005524">
    <property type="term" value="F:ATP binding"/>
    <property type="evidence" value="ECO:0007669"/>
    <property type="project" value="UniProtKB-KW"/>
</dbReference>
<keyword evidence="4" id="KW-0547">Nucleotide-binding</keyword>
<evidence type="ECO:0000256" key="3">
    <source>
        <dbReference type="ARBA" id="ARBA00022723"/>
    </source>
</evidence>
<sequence>MSASSLSESDLSTITRALKRAPSELEKALFATLWSEHCSYRSSKALLKKLGTFAENAGVVEISAEYAAVFKVESHNHPSFLNPKEGAATGLGGIERDVLSMGARPVAGLSFLRFNDHSNLKEALEGIENYAKETHIQDLGANTGLSQDFEHNVLVNACALGVVEKRCLVHAKAKEGALLVLIGKPSGSEGLDGARMSSQALEANTNSNVPKGDGKLQAKLIEACLQIYHTLSVVGAQDLGAGGLATASAELAFKGGCGVSLELENVPTYEPLELLALLLNETQERMLLSLMPIEAIKALEISAKYGLKGAIVGQITPQQDFIATYQNKPCVSLPLSLLLNPPLKPLLAKPTSFLQTTYPQNLLNSQQSLETKRIWIPEINNHLMITLASSTPLSIQNPREDSKRVFVRACRDLVLGGAKILGVSDGINLASVEEDAWVLEEMLGGLIESQEALKVPVVSGNVSLNNETHRDNKVFKIPPTLVLVAVGLCQYKTIPKLWQQDGLLYLLKTQRQHLEESLLKQLEPIDLIQEKHLWGVLYQLLEHSLIASTQEIIENDLLLTLSQTAQLSQKDFVLDTPIKSMQNFSWTQAILVEVPLDKEANFLEVVGDSCTKLGRVKP</sequence>
<dbReference type="InterPro" id="IPR010074">
    <property type="entry name" value="PRibForGlyAmidine_synth_PurL"/>
</dbReference>
<dbReference type="Proteomes" id="UP000317935">
    <property type="component" value="Chromosome"/>
</dbReference>
<dbReference type="RefSeq" id="WP_064429835.1">
    <property type="nucleotide sequence ID" value="NZ_AP019774.1"/>
</dbReference>
<dbReference type="GO" id="GO:0006189">
    <property type="term" value="P:'de novo' IMP biosynthetic process"/>
    <property type="evidence" value="ECO:0007669"/>
    <property type="project" value="InterPro"/>
</dbReference>
<keyword evidence="3" id="KW-0479">Metal-binding</keyword>
<dbReference type="InterPro" id="IPR041609">
    <property type="entry name" value="PurL_linker"/>
</dbReference>
<organism evidence="11 12">
    <name type="scientific">Helicobacter suis</name>
    <dbReference type="NCBI Taxonomy" id="104628"/>
    <lineage>
        <taxon>Bacteria</taxon>
        <taxon>Pseudomonadati</taxon>
        <taxon>Campylobacterota</taxon>
        <taxon>Epsilonproteobacteria</taxon>
        <taxon>Campylobacterales</taxon>
        <taxon>Helicobacteraceae</taxon>
        <taxon>Helicobacter</taxon>
    </lineage>
</organism>
<dbReference type="SUPFAM" id="SSF55326">
    <property type="entry name" value="PurM N-terminal domain-like"/>
    <property type="match status" value="2"/>
</dbReference>
<keyword evidence="1" id="KW-0963">Cytoplasm</keyword>
<dbReference type="Pfam" id="PF18072">
    <property type="entry name" value="FGAR-AT_linker"/>
    <property type="match status" value="1"/>
</dbReference>
<dbReference type="Pfam" id="PF02769">
    <property type="entry name" value="AIRS_C"/>
    <property type="match status" value="1"/>
</dbReference>
<evidence type="ECO:0000256" key="6">
    <source>
        <dbReference type="ARBA" id="ARBA00022840"/>
    </source>
</evidence>
<feature type="domain" description="PurM-like N-terminal" evidence="8">
    <location>
        <begin position="396"/>
        <end position="488"/>
    </location>
</feature>
<gene>
    <name evidence="11" type="primary">purL</name>
    <name evidence="11" type="ORF">SNTW_15510</name>
</gene>
<dbReference type="InterPro" id="IPR010918">
    <property type="entry name" value="PurM-like_C_dom"/>
</dbReference>
<dbReference type="PANTHER" id="PTHR43555:SF1">
    <property type="entry name" value="PHOSPHORIBOSYLFORMYLGLYCINAMIDINE SYNTHASE SUBUNIT PURL"/>
    <property type="match status" value="1"/>
</dbReference>
<dbReference type="PANTHER" id="PTHR43555">
    <property type="entry name" value="PHOSPHORIBOSYLFORMYLGLYCINAMIDINE SYNTHASE SUBUNIT PURL"/>
    <property type="match status" value="1"/>
</dbReference>
<dbReference type="InterPro" id="IPR036676">
    <property type="entry name" value="PurM-like_C_sf"/>
</dbReference>
<proteinExistence type="predicted"/>
<evidence type="ECO:0000256" key="1">
    <source>
        <dbReference type="ARBA" id="ARBA00022490"/>
    </source>
</evidence>
<dbReference type="InterPro" id="IPR036921">
    <property type="entry name" value="PurM-like_N_sf"/>
</dbReference>
<evidence type="ECO:0000259" key="8">
    <source>
        <dbReference type="Pfam" id="PF00586"/>
    </source>
</evidence>